<keyword evidence="1" id="KW-0175">Coiled coil</keyword>
<feature type="coiled-coil region" evidence="1">
    <location>
        <begin position="93"/>
        <end position="137"/>
    </location>
</feature>
<organism evidence="2 3">
    <name type="scientific">Pseudocercospora fuligena</name>
    <dbReference type="NCBI Taxonomy" id="685502"/>
    <lineage>
        <taxon>Eukaryota</taxon>
        <taxon>Fungi</taxon>
        <taxon>Dikarya</taxon>
        <taxon>Ascomycota</taxon>
        <taxon>Pezizomycotina</taxon>
        <taxon>Dothideomycetes</taxon>
        <taxon>Dothideomycetidae</taxon>
        <taxon>Mycosphaerellales</taxon>
        <taxon>Mycosphaerellaceae</taxon>
        <taxon>Pseudocercospora</taxon>
    </lineage>
</organism>
<dbReference type="OrthoDB" id="10502502at2759"/>
<accession>A0A8H6R6R2</accession>
<evidence type="ECO:0000313" key="2">
    <source>
        <dbReference type="EMBL" id="KAF7185573.1"/>
    </source>
</evidence>
<comment type="caution">
    <text evidence="2">The sequence shown here is derived from an EMBL/GenBank/DDBJ whole genome shotgun (WGS) entry which is preliminary data.</text>
</comment>
<name>A0A8H6R6R2_9PEZI</name>
<gene>
    <name evidence="2" type="ORF">HII31_13070</name>
</gene>
<protein>
    <submittedName>
        <fullName evidence="2">Uncharacterized protein</fullName>
    </submittedName>
</protein>
<sequence>MTNPQTTYYQSLSIVKLRHQMLQRGLDVSDINHSDEDKNRAVQCLLNDDRRIVAAEVHAMTERRLAKVRAAETETARQNAEHAARKALADAVAHEAEMRGKREAEEAAALEAENARKAELQARKEAAEAALLAEQTLRLRRTQKLRIIRSQLIFDDCLQIMLPPKALPAYRAMKARLLKATGPEDTIIEEIDQFLNGFVTRDFLAGTRCIGGPPEWTVREFERLDRERRGFG</sequence>
<dbReference type="EMBL" id="JABCIY010000316">
    <property type="protein sequence ID" value="KAF7185573.1"/>
    <property type="molecule type" value="Genomic_DNA"/>
</dbReference>
<dbReference type="Proteomes" id="UP000660729">
    <property type="component" value="Unassembled WGS sequence"/>
</dbReference>
<keyword evidence="3" id="KW-1185">Reference proteome</keyword>
<evidence type="ECO:0000256" key="1">
    <source>
        <dbReference type="SAM" id="Coils"/>
    </source>
</evidence>
<dbReference type="AlphaFoldDB" id="A0A8H6R6R2"/>
<proteinExistence type="predicted"/>
<evidence type="ECO:0000313" key="3">
    <source>
        <dbReference type="Proteomes" id="UP000660729"/>
    </source>
</evidence>
<reference evidence="2" key="1">
    <citation type="submission" date="2020-04" db="EMBL/GenBank/DDBJ databases">
        <title>Draft genome resource of the tomato pathogen Pseudocercospora fuligena.</title>
        <authorList>
            <person name="Zaccaron A."/>
        </authorList>
    </citation>
    <scope>NUCLEOTIDE SEQUENCE</scope>
    <source>
        <strain evidence="2">PF001</strain>
    </source>
</reference>